<gene>
    <name evidence="1" type="ORF">CR162_20225</name>
</gene>
<dbReference type="OrthoDB" id="7278892at2"/>
<keyword evidence="2" id="KW-1185">Reference proteome</keyword>
<comment type="caution">
    <text evidence="1">The sequence shown here is derived from an EMBL/GenBank/DDBJ whole genome shotgun (WGS) entry which is preliminary data.</text>
</comment>
<dbReference type="RefSeq" id="WP_099097312.1">
    <property type="nucleotide sequence ID" value="NZ_PDNU01000066.1"/>
</dbReference>
<evidence type="ECO:0000313" key="1">
    <source>
        <dbReference type="EMBL" id="PHK93122.1"/>
    </source>
</evidence>
<proteinExistence type="predicted"/>
<accession>A0A2C6XX57</accession>
<sequence>MKQPTQDLPSAPVVQLGRAREDKLWAVIATIGRRTRVAEIHVSRVAADADMAWREQQVRAYAGFLRNSGVPLPNYSVSAIRRADLPRNWRPLPALGFLRGQFI</sequence>
<dbReference type="Proteomes" id="UP000223527">
    <property type="component" value="Unassembled WGS sequence"/>
</dbReference>
<protein>
    <submittedName>
        <fullName evidence="1">Uncharacterized protein</fullName>
    </submittedName>
</protein>
<reference evidence="1 2" key="1">
    <citation type="submission" date="2017-10" db="EMBL/GenBank/DDBJ databases">
        <authorList>
            <person name="Banno H."/>
            <person name="Chua N.-H."/>
        </authorList>
    </citation>
    <scope>NUCLEOTIDE SEQUENCE [LARGE SCALE GENOMIC DNA]</scope>
    <source>
        <strain evidence="1 2">YW11</strain>
    </source>
</reference>
<name>A0A2C6XX57_9PROT</name>
<evidence type="ECO:0000313" key="2">
    <source>
        <dbReference type="Proteomes" id="UP000223527"/>
    </source>
</evidence>
<dbReference type="AlphaFoldDB" id="A0A2C6XX57"/>
<dbReference type="EMBL" id="PDNU01000066">
    <property type="protein sequence ID" value="PHK93122.1"/>
    <property type="molecule type" value="Genomic_DNA"/>
</dbReference>
<organism evidence="1 2">
    <name type="scientific">Teichococcus rhizosphaerae</name>
    <dbReference type="NCBI Taxonomy" id="1335062"/>
    <lineage>
        <taxon>Bacteria</taxon>
        <taxon>Pseudomonadati</taxon>
        <taxon>Pseudomonadota</taxon>
        <taxon>Alphaproteobacteria</taxon>
        <taxon>Acetobacterales</taxon>
        <taxon>Roseomonadaceae</taxon>
        <taxon>Roseomonas</taxon>
    </lineage>
</organism>